<evidence type="ECO:0000313" key="2">
    <source>
        <dbReference type="Proteomes" id="UP000029393"/>
    </source>
</evidence>
<dbReference type="EMBL" id="AVCK01000012">
    <property type="protein sequence ID" value="KFN46963.1"/>
    <property type="molecule type" value="Genomic_DNA"/>
</dbReference>
<gene>
    <name evidence="1" type="ORF">N787_01310</name>
</gene>
<comment type="caution">
    <text evidence="1">The sequence shown here is derived from an EMBL/GenBank/DDBJ whole genome shotgun (WGS) entry which is preliminary data.</text>
</comment>
<reference evidence="1 2" key="1">
    <citation type="submission" date="2013-09" db="EMBL/GenBank/DDBJ databases">
        <title>Genome sequencing of Arenimonas metalli.</title>
        <authorList>
            <person name="Chen F."/>
            <person name="Wang G."/>
        </authorList>
    </citation>
    <scope>NUCLEOTIDE SEQUENCE [LARGE SCALE GENOMIC DNA]</scope>
    <source>
        <strain evidence="1 2">CF5-1</strain>
    </source>
</reference>
<sequence length="81" mass="7875">MVRVDYGDGSAVIAPVGEATISARSTADTVGDIISIACKLFPKLCGGGGGGGGGGGKPGCYIIIGPDGTEIRICPPPTKIA</sequence>
<keyword evidence="2" id="KW-1185">Reference proteome</keyword>
<evidence type="ECO:0000313" key="1">
    <source>
        <dbReference type="EMBL" id="KFN46963.1"/>
    </source>
</evidence>
<dbReference type="AlphaFoldDB" id="A0A091B311"/>
<dbReference type="Proteomes" id="UP000029393">
    <property type="component" value="Unassembled WGS sequence"/>
</dbReference>
<organism evidence="1 2">
    <name type="scientific">Arenimonas metalli CF5-1</name>
    <dbReference type="NCBI Taxonomy" id="1384056"/>
    <lineage>
        <taxon>Bacteria</taxon>
        <taxon>Pseudomonadati</taxon>
        <taxon>Pseudomonadota</taxon>
        <taxon>Gammaproteobacteria</taxon>
        <taxon>Lysobacterales</taxon>
        <taxon>Lysobacteraceae</taxon>
        <taxon>Arenimonas</taxon>
    </lineage>
</organism>
<dbReference type="PATRIC" id="fig|1384056.3.peg.890"/>
<protein>
    <submittedName>
        <fullName evidence="1">Uncharacterized protein</fullName>
    </submittedName>
</protein>
<name>A0A091B311_9GAMM</name>
<proteinExistence type="predicted"/>
<accession>A0A091B311</accession>